<dbReference type="Proteomes" id="UP001152300">
    <property type="component" value="Unassembled WGS sequence"/>
</dbReference>
<evidence type="ECO:0000256" key="6">
    <source>
        <dbReference type="ARBA" id="ARBA00022801"/>
    </source>
</evidence>
<evidence type="ECO:0000256" key="7">
    <source>
        <dbReference type="ARBA" id="ARBA00022909"/>
    </source>
</evidence>
<evidence type="ECO:0000256" key="2">
    <source>
        <dbReference type="ARBA" id="ARBA00005080"/>
    </source>
</evidence>
<dbReference type="InterPro" id="IPR020602">
    <property type="entry name" value="GTP_CycHdrlase_I_dom"/>
</dbReference>
<dbReference type="InterPro" id="IPR043133">
    <property type="entry name" value="GTP-CH-I_C/QueF"/>
</dbReference>
<dbReference type="GO" id="GO:0005737">
    <property type="term" value="C:cytoplasm"/>
    <property type="evidence" value="ECO:0007669"/>
    <property type="project" value="TreeGrafter"/>
</dbReference>
<keyword evidence="11" id="KW-1185">Reference proteome</keyword>
<dbReference type="PANTHER" id="PTHR11109">
    <property type="entry name" value="GTP CYCLOHYDROLASE I"/>
    <property type="match status" value="1"/>
</dbReference>
<dbReference type="EC" id="3.5.4.16" evidence="4"/>
<evidence type="ECO:0000313" key="10">
    <source>
        <dbReference type="EMBL" id="KAJ8068662.1"/>
    </source>
</evidence>
<gene>
    <name evidence="10" type="ORF">OCU04_002364</name>
</gene>
<evidence type="ECO:0000256" key="1">
    <source>
        <dbReference type="ARBA" id="ARBA00001052"/>
    </source>
</evidence>
<sequence length="235" mass="26109">MSTNSGSANEAPSLPSKNEIEFLALLKKITVQETIDHDTIEKPNTSDETLVVQSHSSQIVDDPFPSSTQSEIAATVKTLLLQVGENPDREGLQKTPSRYAKALLDLTKGYKGRVEDVVNGAIFNVDTKDVVIVHIGYIPNGRVIGLSKLLRIVEIFARRLQVQERLTKQIADAIEEVLDPLGVAVILECRHMCMMMRGVEKTGPLTWTKCMSGLLKDDMNEQRNFHALLGMRRRG</sequence>
<accession>A0A9X0ATG2</accession>
<dbReference type="EMBL" id="JAPEIS010000002">
    <property type="protein sequence ID" value="KAJ8068662.1"/>
    <property type="molecule type" value="Genomic_DNA"/>
</dbReference>
<comment type="similarity">
    <text evidence="3">Belongs to the GTP cyclohydrolase I family.</text>
</comment>
<evidence type="ECO:0000256" key="8">
    <source>
        <dbReference type="ARBA" id="ARBA00030854"/>
    </source>
</evidence>
<feature type="domain" description="GTP cyclohydrolase I" evidence="9">
    <location>
        <begin position="133"/>
        <end position="228"/>
    </location>
</feature>
<evidence type="ECO:0000259" key="9">
    <source>
        <dbReference type="Pfam" id="PF01227"/>
    </source>
</evidence>
<dbReference type="GO" id="GO:0006729">
    <property type="term" value="P:tetrahydrobiopterin biosynthetic process"/>
    <property type="evidence" value="ECO:0007669"/>
    <property type="project" value="TreeGrafter"/>
</dbReference>
<dbReference type="Gene3D" id="3.30.1130.10">
    <property type="match status" value="1"/>
</dbReference>
<evidence type="ECO:0000256" key="5">
    <source>
        <dbReference type="ARBA" id="ARBA00017272"/>
    </source>
</evidence>
<dbReference type="InterPro" id="IPR001474">
    <property type="entry name" value="GTP_CycHdrlase_I"/>
</dbReference>
<proteinExistence type="inferred from homology"/>
<dbReference type="AlphaFoldDB" id="A0A9X0ATG2"/>
<evidence type="ECO:0000256" key="3">
    <source>
        <dbReference type="ARBA" id="ARBA00008085"/>
    </source>
</evidence>
<dbReference type="GO" id="GO:0008270">
    <property type="term" value="F:zinc ion binding"/>
    <property type="evidence" value="ECO:0007669"/>
    <property type="project" value="TreeGrafter"/>
</dbReference>
<keyword evidence="6" id="KW-0378">Hydrolase</keyword>
<dbReference type="PROSITE" id="PS00860">
    <property type="entry name" value="GTP_CYCLOHYDROL_1_2"/>
    <property type="match status" value="1"/>
</dbReference>
<reference evidence="10" key="1">
    <citation type="submission" date="2022-11" db="EMBL/GenBank/DDBJ databases">
        <title>Genome Resource of Sclerotinia nivalis Strain SnTB1, a Plant Pathogen Isolated from American Ginseng.</title>
        <authorList>
            <person name="Fan S."/>
        </authorList>
    </citation>
    <scope>NUCLEOTIDE SEQUENCE</scope>
    <source>
        <strain evidence="10">SnTB1</strain>
    </source>
</reference>
<dbReference type="PANTHER" id="PTHR11109:SF7">
    <property type="entry name" value="GTP CYCLOHYDROLASE 1"/>
    <property type="match status" value="1"/>
</dbReference>
<dbReference type="GO" id="GO:0005525">
    <property type="term" value="F:GTP binding"/>
    <property type="evidence" value="ECO:0007669"/>
    <property type="project" value="TreeGrafter"/>
</dbReference>
<comment type="pathway">
    <text evidence="2">Cofactor biosynthesis; 7,8-dihydroneopterin triphosphate biosynthesis; 7,8-dihydroneopterin triphosphate from GTP: step 1/1.</text>
</comment>
<dbReference type="FunFam" id="3.30.1130.10:FF:000001">
    <property type="entry name" value="GTP cyclohydrolase 1"/>
    <property type="match status" value="1"/>
</dbReference>
<dbReference type="GO" id="GO:0003934">
    <property type="term" value="F:GTP cyclohydrolase I activity"/>
    <property type="evidence" value="ECO:0007669"/>
    <property type="project" value="UniProtKB-EC"/>
</dbReference>
<organism evidence="10 11">
    <name type="scientific">Sclerotinia nivalis</name>
    <dbReference type="NCBI Taxonomy" id="352851"/>
    <lineage>
        <taxon>Eukaryota</taxon>
        <taxon>Fungi</taxon>
        <taxon>Dikarya</taxon>
        <taxon>Ascomycota</taxon>
        <taxon>Pezizomycotina</taxon>
        <taxon>Leotiomycetes</taxon>
        <taxon>Helotiales</taxon>
        <taxon>Sclerotiniaceae</taxon>
        <taxon>Sclerotinia</taxon>
    </lineage>
</organism>
<keyword evidence="7" id="KW-0289">Folate biosynthesis</keyword>
<dbReference type="GO" id="GO:0046654">
    <property type="term" value="P:tetrahydrofolate biosynthetic process"/>
    <property type="evidence" value="ECO:0007669"/>
    <property type="project" value="InterPro"/>
</dbReference>
<dbReference type="Gene3D" id="1.10.286.10">
    <property type="match status" value="1"/>
</dbReference>
<evidence type="ECO:0000313" key="11">
    <source>
        <dbReference type="Proteomes" id="UP001152300"/>
    </source>
</evidence>
<name>A0A9X0ATG2_9HELO</name>
<protein>
    <recommendedName>
        <fullName evidence="5">GTP cyclohydrolase 1</fullName>
        <ecNumber evidence="4">3.5.4.16</ecNumber>
    </recommendedName>
    <alternativeName>
        <fullName evidence="8">GTP cyclohydrolase I</fullName>
    </alternativeName>
</protein>
<dbReference type="SUPFAM" id="SSF55620">
    <property type="entry name" value="Tetrahydrobiopterin biosynthesis enzymes-like"/>
    <property type="match status" value="1"/>
</dbReference>
<dbReference type="OrthoDB" id="4966at2759"/>
<dbReference type="GO" id="GO:0046656">
    <property type="term" value="P:folic acid biosynthetic process"/>
    <property type="evidence" value="ECO:0007669"/>
    <property type="project" value="UniProtKB-KW"/>
</dbReference>
<dbReference type="InterPro" id="IPR018234">
    <property type="entry name" value="GTP_CycHdrlase_I_CS"/>
</dbReference>
<comment type="caution">
    <text evidence="10">The sequence shown here is derived from an EMBL/GenBank/DDBJ whole genome shotgun (WGS) entry which is preliminary data.</text>
</comment>
<comment type="catalytic activity">
    <reaction evidence="1">
        <text>GTP + H2O = 7,8-dihydroneopterin 3'-triphosphate + formate + H(+)</text>
        <dbReference type="Rhea" id="RHEA:17473"/>
        <dbReference type="ChEBI" id="CHEBI:15377"/>
        <dbReference type="ChEBI" id="CHEBI:15378"/>
        <dbReference type="ChEBI" id="CHEBI:15740"/>
        <dbReference type="ChEBI" id="CHEBI:37565"/>
        <dbReference type="ChEBI" id="CHEBI:58462"/>
        <dbReference type="EC" id="3.5.4.16"/>
    </reaction>
</comment>
<dbReference type="Pfam" id="PF01227">
    <property type="entry name" value="GTP_cyclohydroI"/>
    <property type="match status" value="1"/>
</dbReference>
<dbReference type="InterPro" id="IPR043134">
    <property type="entry name" value="GTP-CH-I_N"/>
</dbReference>
<evidence type="ECO:0000256" key="4">
    <source>
        <dbReference type="ARBA" id="ARBA00012715"/>
    </source>
</evidence>